<dbReference type="Gene3D" id="3.30.420.40">
    <property type="match status" value="2"/>
</dbReference>
<evidence type="ECO:0000313" key="8">
    <source>
        <dbReference type="Proteomes" id="UP000199577"/>
    </source>
</evidence>
<evidence type="ECO:0000256" key="3">
    <source>
        <dbReference type="ARBA" id="ARBA00022777"/>
    </source>
</evidence>
<dbReference type="EMBL" id="FOLL01000001">
    <property type="protein sequence ID" value="SFB83839.1"/>
    <property type="molecule type" value="Genomic_DNA"/>
</dbReference>
<dbReference type="Pfam" id="PF02782">
    <property type="entry name" value="FGGY_C"/>
    <property type="match status" value="1"/>
</dbReference>
<protein>
    <submittedName>
        <fullName evidence="7">Gluconokinase</fullName>
    </submittedName>
</protein>
<dbReference type="InterPro" id="IPR018485">
    <property type="entry name" value="FGGY_C"/>
</dbReference>
<gene>
    <name evidence="7" type="ORF">SAMN05421747_101435</name>
</gene>
<sequence>MDYIIGVDIGTSGTKAVAFDGGGDIIGSHYVGYPLLNPQSGYFEQEPEVLYAAVMESVSVVARSVIAAISGSRLLAVSFSSAMHGLIAVDGRHQPLTNCITWADTRSESFADGLKATDEGLDIYRKTGTPIHPMSPLCKLLWMRESLPGVFEAAHKFISVKEYVFFRLFGRYVIDESLASATGLFNIHTFDWHVPALELAGISCEQLSEPVPITYTLSGLDTEQAAQLHIPADTPFVVGGSDGCLANLGAQAVRAGDAVVTIGTSGAIRMSTTSPKTDKMARTFCYVLTRTRFVSGGAINSGGVVLRWYKDNFGLAHASEEEAYRLLAEEAAGVAAGAGGLVFLPYLAGERAPHWNAAAKGMFFGVQMHHRKAHFTRAVFEGIVYSLYSVGRVLEETGGPINAIHANGGFARSVWWVQLLADVFNKEVYVQQTVEGAAKGAWLVACKALGNMTDFDDYLRVSPVGAVFRPDAAAHEAYMANFGTFQRLYDSVKAMFY</sequence>
<keyword evidence="8" id="KW-1185">Reference proteome</keyword>
<feature type="domain" description="Carbohydrate kinase FGGY C-terminal" evidence="6">
    <location>
        <begin position="259"/>
        <end position="448"/>
    </location>
</feature>
<dbReference type="InterPro" id="IPR018483">
    <property type="entry name" value="Carb_kinase_FGGY_CS"/>
</dbReference>
<dbReference type="PANTHER" id="PTHR43095">
    <property type="entry name" value="SUGAR KINASE"/>
    <property type="match status" value="1"/>
</dbReference>
<dbReference type="CDD" id="cd07770">
    <property type="entry name" value="ASKHA_NBD_FGGY_GntK"/>
    <property type="match status" value="1"/>
</dbReference>
<dbReference type="Pfam" id="PF00370">
    <property type="entry name" value="FGGY_N"/>
    <property type="match status" value="1"/>
</dbReference>
<evidence type="ECO:0000256" key="1">
    <source>
        <dbReference type="ARBA" id="ARBA00009156"/>
    </source>
</evidence>
<dbReference type="RefSeq" id="WP_090970562.1">
    <property type="nucleotide sequence ID" value="NZ_FOLL01000001.1"/>
</dbReference>
<keyword evidence="3 4" id="KW-0418">Kinase</keyword>
<dbReference type="AlphaFoldDB" id="A0A1I1E9M2"/>
<proteinExistence type="inferred from homology"/>
<dbReference type="PANTHER" id="PTHR43095:SF2">
    <property type="entry name" value="GLUCONOKINASE"/>
    <property type="match status" value="1"/>
</dbReference>
<evidence type="ECO:0000256" key="4">
    <source>
        <dbReference type="RuleBase" id="RU003733"/>
    </source>
</evidence>
<dbReference type="PROSITE" id="PS00445">
    <property type="entry name" value="FGGY_KINASES_2"/>
    <property type="match status" value="1"/>
</dbReference>
<dbReference type="InterPro" id="IPR043129">
    <property type="entry name" value="ATPase_NBD"/>
</dbReference>
<dbReference type="GO" id="GO:0005975">
    <property type="term" value="P:carbohydrate metabolic process"/>
    <property type="evidence" value="ECO:0007669"/>
    <property type="project" value="InterPro"/>
</dbReference>
<dbReference type="GO" id="GO:0016773">
    <property type="term" value="F:phosphotransferase activity, alcohol group as acceptor"/>
    <property type="evidence" value="ECO:0007669"/>
    <property type="project" value="InterPro"/>
</dbReference>
<dbReference type="Proteomes" id="UP000199577">
    <property type="component" value="Unassembled WGS sequence"/>
</dbReference>
<dbReference type="GO" id="GO:0016301">
    <property type="term" value="F:kinase activity"/>
    <property type="evidence" value="ECO:0007669"/>
    <property type="project" value="UniProtKB-KW"/>
</dbReference>
<dbReference type="PIRSF" id="PIRSF000538">
    <property type="entry name" value="GlpK"/>
    <property type="match status" value="1"/>
</dbReference>
<evidence type="ECO:0000259" key="6">
    <source>
        <dbReference type="Pfam" id="PF02782"/>
    </source>
</evidence>
<dbReference type="SUPFAM" id="SSF53067">
    <property type="entry name" value="Actin-like ATPase domain"/>
    <property type="match status" value="2"/>
</dbReference>
<feature type="domain" description="Carbohydrate kinase FGGY N-terminal" evidence="5">
    <location>
        <begin position="3"/>
        <end position="249"/>
    </location>
</feature>
<dbReference type="STRING" id="623281.SAMN05421747_101435"/>
<comment type="similarity">
    <text evidence="1 4">Belongs to the FGGY kinase family.</text>
</comment>
<dbReference type="InterPro" id="IPR050406">
    <property type="entry name" value="FGGY_Carb_Kinase"/>
</dbReference>
<evidence type="ECO:0000259" key="5">
    <source>
        <dbReference type="Pfam" id="PF00370"/>
    </source>
</evidence>
<reference evidence="7 8" key="1">
    <citation type="submission" date="2016-10" db="EMBL/GenBank/DDBJ databases">
        <authorList>
            <person name="de Groot N.N."/>
        </authorList>
    </citation>
    <scope>NUCLEOTIDE SEQUENCE [LARGE SCALE GENOMIC DNA]</scope>
    <source>
        <strain evidence="7 8">DSM 22900</strain>
    </source>
</reference>
<name>A0A1I1E9M2_9SPHI</name>
<dbReference type="OrthoDB" id="9805576at2"/>
<organism evidence="7 8">
    <name type="scientific">Parapedobacter composti</name>
    <dbReference type="NCBI Taxonomy" id="623281"/>
    <lineage>
        <taxon>Bacteria</taxon>
        <taxon>Pseudomonadati</taxon>
        <taxon>Bacteroidota</taxon>
        <taxon>Sphingobacteriia</taxon>
        <taxon>Sphingobacteriales</taxon>
        <taxon>Sphingobacteriaceae</taxon>
        <taxon>Parapedobacter</taxon>
    </lineage>
</organism>
<dbReference type="InterPro" id="IPR018484">
    <property type="entry name" value="FGGY_N"/>
</dbReference>
<keyword evidence="2 4" id="KW-0808">Transferase</keyword>
<evidence type="ECO:0000313" key="7">
    <source>
        <dbReference type="EMBL" id="SFB83839.1"/>
    </source>
</evidence>
<evidence type="ECO:0000256" key="2">
    <source>
        <dbReference type="ARBA" id="ARBA00022679"/>
    </source>
</evidence>
<accession>A0A1I1E9M2</accession>
<dbReference type="InterPro" id="IPR000577">
    <property type="entry name" value="Carb_kinase_FGGY"/>
</dbReference>